<dbReference type="EMBL" id="WIWJ01000016">
    <property type="protein sequence ID" value="MQT47273.1"/>
    <property type="molecule type" value="Genomic_DNA"/>
</dbReference>
<accession>A0A6A7YNA1</accession>
<sequence length="117" mass="13261">MLANYIAAWAFAYIGMLALCQGLERHYKQVWNKPPSTGLRRALRGAGWLSLALSFYFCGMAWGWAMGPIGWFGLISLSGFALLMLLPYRARLAVWLPLGFVPLWAVIEMLSLYRWSV</sequence>
<organism evidence="2 4">
    <name type="scientific">Pseudomonas helleri</name>
    <dbReference type="NCBI Taxonomy" id="1608996"/>
    <lineage>
        <taxon>Bacteria</taxon>
        <taxon>Pseudomonadati</taxon>
        <taxon>Pseudomonadota</taxon>
        <taxon>Gammaproteobacteria</taxon>
        <taxon>Pseudomonadales</taxon>
        <taxon>Pseudomonadaceae</taxon>
        <taxon>Pseudomonas</taxon>
    </lineage>
</organism>
<keyword evidence="1" id="KW-0812">Transmembrane</keyword>
<dbReference type="Pfam" id="PF11804">
    <property type="entry name" value="DUF3325"/>
    <property type="match status" value="1"/>
</dbReference>
<dbReference type="InterPro" id="IPR021762">
    <property type="entry name" value="DUF3325"/>
</dbReference>
<dbReference type="EMBL" id="WIWI01000009">
    <property type="protein sequence ID" value="MQT88398.1"/>
    <property type="molecule type" value="Genomic_DNA"/>
</dbReference>
<gene>
    <name evidence="3" type="ORF">GHO39_04470</name>
    <name evidence="2" type="ORF">GHO40_11115</name>
</gene>
<evidence type="ECO:0000313" key="4">
    <source>
        <dbReference type="Proteomes" id="UP000441404"/>
    </source>
</evidence>
<dbReference type="Proteomes" id="UP000441404">
    <property type="component" value="Unassembled WGS sequence"/>
</dbReference>
<proteinExistence type="predicted"/>
<comment type="caution">
    <text evidence="2">The sequence shown here is derived from an EMBL/GenBank/DDBJ whole genome shotgun (WGS) entry which is preliminary data.</text>
</comment>
<evidence type="ECO:0000313" key="3">
    <source>
        <dbReference type="EMBL" id="MQT88398.1"/>
    </source>
</evidence>
<evidence type="ECO:0000256" key="1">
    <source>
        <dbReference type="SAM" id="Phobius"/>
    </source>
</evidence>
<feature type="transmembrane region" description="Helical" evidence="1">
    <location>
        <begin position="6"/>
        <end position="24"/>
    </location>
</feature>
<dbReference type="RefSeq" id="WP_153326970.1">
    <property type="nucleotide sequence ID" value="NZ_WIWI01000009.1"/>
</dbReference>
<feature type="transmembrane region" description="Helical" evidence="1">
    <location>
        <begin position="69"/>
        <end position="86"/>
    </location>
</feature>
<dbReference type="Proteomes" id="UP000489190">
    <property type="component" value="Unassembled WGS sequence"/>
</dbReference>
<dbReference type="AlphaFoldDB" id="A0A6A7YNA1"/>
<name>A0A6A7YNA1_9PSED</name>
<protein>
    <submittedName>
        <fullName evidence="2">DUF3325 family protein</fullName>
    </submittedName>
</protein>
<feature type="transmembrane region" description="Helical" evidence="1">
    <location>
        <begin position="45"/>
        <end position="63"/>
    </location>
</feature>
<reference evidence="4 5" key="1">
    <citation type="submission" date="2019-10" db="EMBL/GenBank/DDBJ databases">
        <title>Evaluation of single-gene subtyping targets for Pseudomonas.</title>
        <authorList>
            <person name="Reichler S.J."/>
            <person name="Orsi R.H."/>
            <person name="Wiedmann M."/>
            <person name="Martin N.H."/>
            <person name="Murphy S.I."/>
        </authorList>
    </citation>
    <scope>NUCLEOTIDE SEQUENCE [LARGE SCALE GENOMIC DNA]</scope>
    <source>
        <strain evidence="3 5">FSL R10-3254</strain>
        <strain evidence="2 4">FSL R10-3257</strain>
    </source>
</reference>
<evidence type="ECO:0000313" key="5">
    <source>
        <dbReference type="Proteomes" id="UP000489190"/>
    </source>
</evidence>
<keyword evidence="1" id="KW-1133">Transmembrane helix</keyword>
<keyword evidence="1" id="KW-0472">Membrane</keyword>
<evidence type="ECO:0000313" key="2">
    <source>
        <dbReference type="EMBL" id="MQT47273.1"/>
    </source>
</evidence>
<feature type="transmembrane region" description="Helical" evidence="1">
    <location>
        <begin position="93"/>
        <end position="113"/>
    </location>
</feature>